<dbReference type="PANTHER" id="PTHR47706">
    <property type="entry name" value="NMRA-LIKE FAMILY PROTEIN"/>
    <property type="match status" value="1"/>
</dbReference>
<dbReference type="PANTHER" id="PTHR47706:SF4">
    <property type="entry name" value="NMRA-LIKE DOMAIN-CONTAINING PROTEIN"/>
    <property type="match status" value="1"/>
</dbReference>
<evidence type="ECO:0000313" key="5">
    <source>
        <dbReference type="EMBL" id="KAB2571161.1"/>
    </source>
</evidence>
<reference evidence="5 6" key="1">
    <citation type="journal article" date="2019" name="Sci. Rep.">
        <title>A multi-omics analysis of the grapevine pathogen Lasiodiplodia theobromae reveals that temperature affects the expression of virulence- and pathogenicity-related genes.</title>
        <authorList>
            <person name="Felix C."/>
            <person name="Meneses R."/>
            <person name="Goncalves M.F.M."/>
            <person name="Tilleman L."/>
            <person name="Duarte A.S."/>
            <person name="Jorrin-Novo J.V."/>
            <person name="Van de Peer Y."/>
            <person name="Deforce D."/>
            <person name="Van Nieuwerburgh F."/>
            <person name="Esteves A.C."/>
            <person name="Alves A."/>
        </authorList>
    </citation>
    <scope>NUCLEOTIDE SEQUENCE [LARGE SCALE GENOMIC DNA]</scope>
    <source>
        <strain evidence="5 6">LA-SOL3</strain>
    </source>
</reference>
<comment type="caution">
    <text evidence="5">The sequence shown here is derived from an EMBL/GenBank/DDBJ whole genome shotgun (WGS) entry which is preliminary data.</text>
</comment>
<sequence length="304" mass="34049">MKVAISGPGGIARYLIDELPKQGHEIVVITRSSKAFLDELGVSQRVTDYSVEDLEIHLHDCDAVICAIKDGTPGFTPCQLALIDACKLSPRCKRFIPSVWGGNVEDVPDQPIATGNSLAPILDALRSQDDIKWTCFCQGWMSDYLLPSNQRYFHDLGEYWVQDYDNKVFTLYGRGTQTVDFTSGRDTARAVSVLLNHDPNDWEPFTCISGAQTTWYGLWEFVKSRDPEWTLKSKSLAQSIKQLMAGQGETSLVAAMYEIMGHSEALFFPAGKVERHREKYFKGLKFRGLEELLEEAADKPGVVV</sequence>
<evidence type="ECO:0000256" key="2">
    <source>
        <dbReference type="ARBA" id="ARBA00022857"/>
    </source>
</evidence>
<protein>
    <recommendedName>
        <fullName evidence="4">NAD(P)-binding domain-containing protein</fullName>
    </recommendedName>
</protein>
<evidence type="ECO:0000256" key="3">
    <source>
        <dbReference type="ARBA" id="ARBA00023002"/>
    </source>
</evidence>
<keyword evidence="6" id="KW-1185">Reference proteome</keyword>
<keyword evidence="2" id="KW-0521">NADP</keyword>
<dbReference type="InterPro" id="IPR016040">
    <property type="entry name" value="NAD(P)-bd_dom"/>
</dbReference>
<keyword evidence="3" id="KW-0560">Oxidoreductase</keyword>
<evidence type="ECO:0000313" key="6">
    <source>
        <dbReference type="Proteomes" id="UP000325902"/>
    </source>
</evidence>
<evidence type="ECO:0000259" key="4">
    <source>
        <dbReference type="Pfam" id="PF13460"/>
    </source>
</evidence>
<dbReference type="SUPFAM" id="SSF51735">
    <property type="entry name" value="NAD(P)-binding Rossmann-fold domains"/>
    <property type="match status" value="1"/>
</dbReference>
<dbReference type="InterPro" id="IPR036291">
    <property type="entry name" value="NAD(P)-bd_dom_sf"/>
</dbReference>
<dbReference type="Pfam" id="PF13460">
    <property type="entry name" value="NAD_binding_10"/>
    <property type="match status" value="1"/>
</dbReference>
<name>A0A5N5D0M8_9PEZI</name>
<proteinExistence type="inferred from homology"/>
<accession>A0A5N5D0M8</accession>
<dbReference type="OrthoDB" id="419598at2759"/>
<dbReference type="GO" id="GO:0016491">
    <property type="term" value="F:oxidoreductase activity"/>
    <property type="evidence" value="ECO:0007669"/>
    <property type="project" value="UniProtKB-KW"/>
</dbReference>
<dbReference type="Proteomes" id="UP000325902">
    <property type="component" value="Unassembled WGS sequence"/>
</dbReference>
<dbReference type="Gene3D" id="3.90.25.10">
    <property type="entry name" value="UDP-galactose 4-epimerase, domain 1"/>
    <property type="match status" value="1"/>
</dbReference>
<dbReference type="Gene3D" id="3.40.50.720">
    <property type="entry name" value="NAD(P)-binding Rossmann-like Domain"/>
    <property type="match status" value="1"/>
</dbReference>
<feature type="domain" description="NAD(P)-binding" evidence="4">
    <location>
        <begin position="9"/>
        <end position="131"/>
    </location>
</feature>
<dbReference type="EMBL" id="VCHE01000110">
    <property type="protein sequence ID" value="KAB2571161.1"/>
    <property type="molecule type" value="Genomic_DNA"/>
</dbReference>
<evidence type="ECO:0000256" key="1">
    <source>
        <dbReference type="ARBA" id="ARBA00005725"/>
    </source>
</evidence>
<dbReference type="InterPro" id="IPR051609">
    <property type="entry name" value="NmrA/Isoflavone_reductase-like"/>
</dbReference>
<dbReference type="AlphaFoldDB" id="A0A5N5D0M8"/>
<gene>
    <name evidence="5" type="ORF">DBV05_g10199</name>
</gene>
<comment type="similarity">
    <text evidence="1">Belongs to the NmrA-type oxidoreductase family. Isoflavone reductase subfamily.</text>
</comment>
<organism evidence="5 6">
    <name type="scientific">Lasiodiplodia theobromae</name>
    <dbReference type="NCBI Taxonomy" id="45133"/>
    <lineage>
        <taxon>Eukaryota</taxon>
        <taxon>Fungi</taxon>
        <taxon>Dikarya</taxon>
        <taxon>Ascomycota</taxon>
        <taxon>Pezizomycotina</taxon>
        <taxon>Dothideomycetes</taxon>
        <taxon>Dothideomycetes incertae sedis</taxon>
        <taxon>Botryosphaeriales</taxon>
        <taxon>Botryosphaeriaceae</taxon>
        <taxon>Lasiodiplodia</taxon>
    </lineage>
</organism>